<dbReference type="SUPFAM" id="SSF57667">
    <property type="entry name" value="beta-beta-alpha zinc fingers"/>
    <property type="match status" value="9"/>
</dbReference>
<feature type="domain" description="C2H2-type" evidence="12">
    <location>
        <begin position="580"/>
        <end position="607"/>
    </location>
</feature>
<dbReference type="GO" id="GO:0006357">
    <property type="term" value="P:regulation of transcription by RNA polymerase II"/>
    <property type="evidence" value="ECO:0007669"/>
    <property type="project" value="TreeGrafter"/>
</dbReference>
<dbReference type="PROSITE" id="PS50157">
    <property type="entry name" value="ZINC_FINGER_C2H2_2"/>
    <property type="match status" value="15"/>
</dbReference>
<evidence type="ECO:0000256" key="5">
    <source>
        <dbReference type="ARBA" id="ARBA00022771"/>
    </source>
</evidence>
<feature type="region of interest" description="Disordered" evidence="11">
    <location>
        <begin position="384"/>
        <end position="411"/>
    </location>
</feature>
<accession>A0AAG5CVL2</accession>
<feature type="domain" description="C2H2-type" evidence="12">
    <location>
        <begin position="552"/>
        <end position="579"/>
    </location>
</feature>
<keyword evidence="4" id="KW-0677">Repeat</keyword>
<keyword evidence="9" id="KW-0539">Nucleus</keyword>
<evidence type="ECO:0000313" key="14">
    <source>
        <dbReference type="Proteomes" id="UP000075880"/>
    </source>
</evidence>
<evidence type="ECO:0000256" key="9">
    <source>
        <dbReference type="ARBA" id="ARBA00023242"/>
    </source>
</evidence>
<evidence type="ECO:0000256" key="11">
    <source>
        <dbReference type="SAM" id="MobiDB-lite"/>
    </source>
</evidence>
<keyword evidence="5 10" id="KW-0863">Zinc-finger</keyword>
<keyword evidence="14" id="KW-1185">Reference proteome</keyword>
<name>A0AAG5CVL2_ANOAO</name>
<dbReference type="GO" id="GO:0000978">
    <property type="term" value="F:RNA polymerase II cis-regulatory region sequence-specific DNA binding"/>
    <property type="evidence" value="ECO:0007669"/>
    <property type="project" value="TreeGrafter"/>
</dbReference>
<evidence type="ECO:0000256" key="3">
    <source>
        <dbReference type="ARBA" id="ARBA00022723"/>
    </source>
</evidence>
<dbReference type="Pfam" id="PF13894">
    <property type="entry name" value="zf-C2H2_4"/>
    <property type="match status" value="1"/>
</dbReference>
<comment type="similarity">
    <text evidence="2">Belongs to the krueppel C2H2-type zinc-finger protein family.</text>
</comment>
<keyword evidence="3" id="KW-0479">Metal-binding</keyword>
<feature type="compositionally biased region" description="Basic and acidic residues" evidence="11">
    <location>
        <begin position="385"/>
        <end position="400"/>
    </location>
</feature>
<evidence type="ECO:0000313" key="13">
    <source>
        <dbReference type="EnsemblMetazoa" id="ENSAATROPP002966"/>
    </source>
</evidence>
<dbReference type="PROSITE" id="PS00028">
    <property type="entry name" value="ZINC_FINGER_C2H2_1"/>
    <property type="match status" value="15"/>
</dbReference>
<dbReference type="SMART" id="SM00355">
    <property type="entry name" value="ZnF_C2H2"/>
    <property type="match status" value="18"/>
</dbReference>
<keyword evidence="7" id="KW-0805">Transcription regulation</keyword>
<feature type="domain" description="C2H2-type" evidence="12">
    <location>
        <begin position="104"/>
        <end position="131"/>
    </location>
</feature>
<dbReference type="FunFam" id="3.30.160.60:FF:000446">
    <property type="entry name" value="Zinc finger protein"/>
    <property type="match status" value="1"/>
</dbReference>
<reference evidence="13" key="1">
    <citation type="submission" date="2024-04" db="UniProtKB">
        <authorList>
            <consortium name="EnsemblMetazoa"/>
        </authorList>
    </citation>
    <scope>IDENTIFICATION</scope>
    <source>
        <strain evidence="13">EBRO</strain>
    </source>
</reference>
<evidence type="ECO:0000256" key="1">
    <source>
        <dbReference type="ARBA" id="ARBA00004123"/>
    </source>
</evidence>
<evidence type="ECO:0000259" key="12">
    <source>
        <dbReference type="PROSITE" id="PS50157"/>
    </source>
</evidence>
<dbReference type="InterPro" id="IPR013087">
    <property type="entry name" value="Znf_C2H2_type"/>
</dbReference>
<dbReference type="FunFam" id="3.30.160.60:FF:000017">
    <property type="entry name" value="zinc finger protein 62 homolog"/>
    <property type="match status" value="1"/>
</dbReference>
<dbReference type="Gene3D" id="3.30.160.60">
    <property type="entry name" value="Classic Zinc Finger"/>
    <property type="match status" value="11"/>
</dbReference>
<feature type="domain" description="C2H2-type" evidence="12">
    <location>
        <begin position="160"/>
        <end position="182"/>
    </location>
</feature>
<feature type="domain" description="C2H2-type" evidence="12">
    <location>
        <begin position="185"/>
        <end position="212"/>
    </location>
</feature>
<evidence type="ECO:0000256" key="4">
    <source>
        <dbReference type="ARBA" id="ARBA00022737"/>
    </source>
</evidence>
<evidence type="ECO:0000256" key="6">
    <source>
        <dbReference type="ARBA" id="ARBA00022833"/>
    </source>
</evidence>
<feature type="domain" description="C2H2-type" evidence="12">
    <location>
        <begin position="48"/>
        <end position="75"/>
    </location>
</feature>
<feature type="domain" description="C2H2-type" evidence="12">
    <location>
        <begin position="496"/>
        <end position="523"/>
    </location>
</feature>
<dbReference type="GO" id="GO:0003700">
    <property type="term" value="F:DNA-binding transcription factor activity"/>
    <property type="evidence" value="ECO:0007669"/>
    <property type="project" value="TreeGrafter"/>
</dbReference>
<feature type="domain" description="C2H2-type" evidence="12">
    <location>
        <begin position="240"/>
        <end position="263"/>
    </location>
</feature>
<dbReference type="InterPro" id="IPR036236">
    <property type="entry name" value="Znf_C2H2_sf"/>
</dbReference>
<dbReference type="Pfam" id="PF13912">
    <property type="entry name" value="zf-C2H2_6"/>
    <property type="match status" value="1"/>
</dbReference>
<sequence length="729" mass="84449">MAYKQPTQFDGDWIQTMNTSCPPSGGRNVAKERWQSKVQKLATGNSAIACGFCNKSFKFNSTLRQHEKIHYGIKQHECEVCHRRFLHKGTLKCHLRLHTGETPYKCPHCPKAFRGQTALNCHVFRHTREGVKCPQCPMIFATSSIVKQHLKQVHTEERLHICNMCGMTYKHLKSLRIHLRNHQKRVCPDCGSVFESVYSMQKHRKRHIAESLPFKCGFCNRAFEKESELAGHEKLRGRPFQCDICCHSFNKQIYLVNHNRRVHWKAMGLERLKIAEPKNGWNRKGVPKPKNSSRLAATPVDNELVPPGITEEEGGDIRQLYLTVEETQEETPQTIVEQPVKHSAVVQYLDNLIVEGEELTELILIEEKDLRDLELSVSDHLPVAAHHDKNPLETENDSNKRVQQNTKKRPKRLMNDENEDILADRGDQHDGNMELACSFCGLLCSGKVALRHHKCEAQRATKSNKGPLICELCGNWYASATTLAIHRTNQHHRQRFQCDQCDRMFGFRCYLEKHISTHHQQQRIACKLCNKSFKYVQDLRVHIRQHDDLKPFKCDKCPSAFRFPSALRCHKILHQEELPFECDLCGKKFRFNNSLRVHKRLHVGVKQFKCDICEREFSTKAPMLRHMKVHNSDKKLSCVVCGAVFYKKVDLAIHESKEHPKHDLLGKETTIYKCDHCGKEFIKKSNLKAHSYIHEEVYRFPCQLCSQSFKQHAGLRAHLINGHKQTKKA</sequence>
<feature type="domain" description="C2H2-type" evidence="12">
    <location>
        <begin position="672"/>
        <end position="694"/>
    </location>
</feature>
<protein>
    <recommendedName>
        <fullName evidence="12">C2H2-type domain-containing protein</fullName>
    </recommendedName>
</protein>
<evidence type="ECO:0000256" key="10">
    <source>
        <dbReference type="PROSITE-ProRule" id="PRU00042"/>
    </source>
</evidence>
<feature type="domain" description="C2H2-type" evidence="12">
    <location>
        <begin position="76"/>
        <end position="103"/>
    </location>
</feature>
<feature type="domain" description="C2H2-type" evidence="12">
    <location>
        <begin position="608"/>
        <end position="635"/>
    </location>
</feature>
<feature type="domain" description="C2H2-type" evidence="12">
    <location>
        <begin position="214"/>
        <end position="235"/>
    </location>
</feature>
<proteinExistence type="inferred from homology"/>
<feature type="domain" description="C2H2-type" evidence="12">
    <location>
        <begin position="700"/>
        <end position="728"/>
    </location>
</feature>
<evidence type="ECO:0000256" key="7">
    <source>
        <dbReference type="ARBA" id="ARBA00023015"/>
    </source>
</evidence>
<feature type="domain" description="C2H2-type" evidence="12">
    <location>
        <begin position="524"/>
        <end position="551"/>
    </location>
</feature>
<feature type="domain" description="C2H2-type" evidence="12">
    <location>
        <begin position="131"/>
        <end position="159"/>
    </location>
</feature>
<keyword evidence="6" id="KW-0862">Zinc</keyword>
<dbReference type="GO" id="GO:0008270">
    <property type="term" value="F:zinc ion binding"/>
    <property type="evidence" value="ECO:0007669"/>
    <property type="project" value="UniProtKB-KW"/>
</dbReference>
<dbReference type="EnsemblMetazoa" id="ENSAATROPT003091">
    <property type="protein sequence ID" value="ENSAATROPP002966"/>
    <property type="gene ID" value="ENSAATROPG002449"/>
</dbReference>
<dbReference type="PANTHER" id="PTHR24390">
    <property type="entry name" value="ZINC FINGER PROTEIN"/>
    <property type="match status" value="1"/>
</dbReference>
<dbReference type="AlphaFoldDB" id="A0AAG5CVL2"/>
<keyword evidence="8" id="KW-0804">Transcription</keyword>
<dbReference type="Proteomes" id="UP000075880">
    <property type="component" value="Unassembled WGS sequence"/>
</dbReference>
<dbReference type="PANTHER" id="PTHR24390:SF235">
    <property type="entry name" value="GH09339P-RELATED"/>
    <property type="match status" value="1"/>
</dbReference>
<organism evidence="13 14">
    <name type="scientific">Anopheles atroparvus</name>
    <name type="common">European mosquito</name>
    <dbReference type="NCBI Taxonomy" id="41427"/>
    <lineage>
        <taxon>Eukaryota</taxon>
        <taxon>Metazoa</taxon>
        <taxon>Ecdysozoa</taxon>
        <taxon>Arthropoda</taxon>
        <taxon>Hexapoda</taxon>
        <taxon>Insecta</taxon>
        <taxon>Pterygota</taxon>
        <taxon>Neoptera</taxon>
        <taxon>Endopterygota</taxon>
        <taxon>Diptera</taxon>
        <taxon>Nematocera</taxon>
        <taxon>Culicoidea</taxon>
        <taxon>Culicidae</taxon>
        <taxon>Anophelinae</taxon>
        <taxon>Anopheles</taxon>
    </lineage>
</organism>
<dbReference type="Pfam" id="PF00096">
    <property type="entry name" value="zf-C2H2"/>
    <property type="match status" value="6"/>
</dbReference>
<evidence type="ECO:0000256" key="8">
    <source>
        <dbReference type="ARBA" id="ARBA00023163"/>
    </source>
</evidence>
<evidence type="ECO:0000256" key="2">
    <source>
        <dbReference type="ARBA" id="ARBA00006991"/>
    </source>
</evidence>
<dbReference type="GO" id="GO:0005634">
    <property type="term" value="C:nucleus"/>
    <property type="evidence" value="ECO:0007669"/>
    <property type="project" value="UniProtKB-SubCell"/>
</dbReference>
<comment type="subcellular location">
    <subcellularLocation>
        <location evidence="1">Nucleus</location>
    </subcellularLocation>
</comment>